<dbReference type="GO" id="GO:0016757">
    <property type="term" value="F:glycosyltransferase activity"/>
    <property type="evidence" value="ECO:0007669"/>
    <property type="project" value="InterPro"/>
</dbReference>
<dbReference type="Proteomes" id="UP000247150">
    <property type="component" value="Unassembled WGS sequence"/>
</dbReference>
<dbReference type="EMBL" id="QGTW01000002">
    <property type="protein sequence ID" value="PWW31276.1"/>
    <property type="molecule type" value="Genomic_DNA"/>
</dbReference>
<dbReference type="InterPro" id="IPR001296">
    <property type="entry name" value="Glyco_trans_1"/>
</dbReference>
<keyword evidence="2" id="KW-0808">Transferase</keyword>
<proteinExistence type="predicted"/>
<dbReference type="OrthoDB" id="9813638at2"/>
<dbReference type="Pfam" id="PF00534">
    <property type="entry name" value="Glycos_transf_1"/>
    <property type="match status" value="1"/>
</dbReference>
<protein>
    <submittedName>
        <fullName evidence="2">Glycosyltransferase involved in cell wall biosynthesis</fullName>
    </submittedName>
</protein>
<gene>
    <name evidence="2" type="ORF">DFO73_102272</name>
</gene>
<evidence type="ECO:0000259" key="1">
    <source>
        <dbReference type="Pfam" id="PF00534"/>
    </source>
</evidence>
<dbReference type="SUPFAM" id="SSF53756">
    <property type="entry name" value="UDP-Glycosyltransferase/glycogen phosphorylase"/>
    <property type="match status" value="1"/>
</dbReference>
<dbReference type="RefSeq" id="WP_110063815.1">
    <property type="nucleotide sequence ID" value="NZ_QGTW01000002.1"/>
</dbReference>
<dbReference type="CDD" id="cd03811">
    <property type="entry name" value="GT4_GT28_WabH-like"/>
    <property type="match status" value="1"/>
</dbReference>
<reference evidence="2 3" key="1">
    <citation type="submission" date="2018-05" db="EMBL/GenBank/DDBJ databases">
        <title>Freshwater and sediment microbial communities from various areas in North America, analyzing microbe dynamics in response to fracking.</title>
        <authorList>
            <person name="Lamendella R."/>
        </authorList>
    </citation>
    <scope>NUCLEOTIDE SEQUENCE [LARGE SCALE GENOMIC DNA]</scope>
    <source>
        <strain evidence="2 3">15_TX</strain>
    </source>
</reference>
<feature type="domain" description="Glycosyl transferase family 1" evidence="1">
    <location>
        <begin position="225"/>
        <end position="378"/>
    </location>
</feature>
<comment type="caution">
    <text evidence="2">The sequence shown here is derived from an EMBL/GenBank/DDBJ whole genome shotgun (WGS) entry which is preliminary data.</text>
</comment>
<dbReference type="Gene3D" id="3.40.50.2000">
    <property type="entry name" value="Glycogen Phosphorylase B"/>
    <property type="match status" value="2"/>
</dbReference>
<sequence>MRKLLFVVNNFNIGGPQKSLLALLDNINYDLFDVSLISLEPDGTLIKHLNKNVKLIQVSELFTAYTLPSKNTFYYFKIMLKHRKFLAAIDFLWILFKFLLNKDMNPERQRFWKRHRKELPELKDQFDASFGVSSGLSTYFIVDCIKSAKKYHWVRGDYSRTSIDKNIDEYYFSKVNGSLSVSKECSDIFTNIFPFMKGKMQVFYNVLPIKFYERTASVTNEIPYDQSIKFLTVTRLDLDKGLDIAVDACEVLLEKGIEFKWYILGDGKYRDKVEKIIEEKNLKKYIFLLGFKLNTFEYIKRCDIFVHPSRSEGKSNAVDEALYLKKPIVITNYTTVREQITDNVNGFICAMSGGELADKIEYVLNNMTNLNEKLSKNAIYDYDKDPTDFFMNLL</sequence>
<dbReference type="PANTHER" id="PTHR12526">
    <property type="entry name" value="GLYCOSYLTRANSFERASE"/>
    <property type="match status" value="1"/>
</dbReference>
<evidence type="ECO:0000313" key="2">
    <source>
        <dbReference type="EMBL" id="PWW31276.1"/>
    </source>
</evidence>
<dbReference type="AlphaFoldDB" id="A0A2V3A394"/>
<accession>A0A2V3A394</accession>
<organism evidence="2 3">
    <name type="scientific">Cytobacillus oceanisediminis</name>
    <dbReference type="NCBI Taxonomy" id="665099"/>
    <lineage>
        <taxon>Bacteria</taxon>
        <taxon>Bacillati</taxon>
        <taxon>Bacillota</taxon>
        <taxon>Bacilli</taxon>
        <taxon>Bacillales</taxon>
        <taxon>Bacillaceae</taxon>
        <taxon>Cytobacillus</taxon>
    </lineage>
</organism>
<evidence type="ECO:0000313" key="3">
    <source>
        <dbReference type="Proteomes" id="UP000247150"/>
    </source>
</evidence>
<name>A0A2V3A394_9BACI</name>